<protein>
    <submittedName>
        <fullName evidence="1">Uncharacterized protein</fullName>
    </submittedName>
</protein>
<organism evidence="1 2">
    <name type="scientific">Acer saccharum</name>
    <name type="common">Sugar maple</name>
    <dbReference type="NCBI Taxonomy" id="4024"/>
    <lineage>
        <taxon>Eukaryota</taxon>
        <taxon>Viridiplantae</taxon>
        <taxon>Streptophyta</taxon>
        <taxon>Embryophyta</taxon>
        <taxon>Tracheophyta</taxon>
        <taxon>Spermatophyta</taxon>
        <taxon>Magnoliopsida</taxon>
        <taxon>eudicotyledons</taxon>
        <taxon>Gunneridae</taxon>
        <taxon>Pentapetalae</taxon>
        <taxon>rosids</taxon>
        <taxon>malvids</taxon>
        <taxon>Sapindales</taxon>
        <taxon>Sapindaceae</taxon>
        <taxon>Hippocastanoideae</taxon>
        <taxon>Acereae</taxon>
        <taxon>Acer</taxon>
    </lineage>
</organism>
<evidence type="ECO:0000313" key="1">
    <source>
        <dbReference type="EMBL" id="KAK0578093.1"/>
    </source>
</evidence>
<reference evidence="1" key="1">
    <citation type="journal article" date="2022" name="Plant J.">
        <title>Strategies of tolerance reflected in two North American maple genomes.</title>
        <authorList>
            <person name="McEvoy S.L."/>
            <person name="Sezen U.U."/>
            <person name="Trouern-Trend A."/>
            <person name="McMahon S.M."/>
            <person name="Schaberg P.G."/>
            <person name="Yang J."/>
            <person name="Wegrzyn J.L."/>
            <person name="Swenson N.G."/>
        </authorList>
    </citation>
    <scope>NUCLEOTIDE SEQUENCE</scope>
    <source>
        <strain evidence="1">NS2018</strain>
    </source>
</reference>
<sequence>MIQPVTTEDDIPIHSFEADGSPIYTDKIRGHFIWDVDPNMCDADCLHPIKKKPLPIYDRALQILRSEGLLPPQPVYTAPTLPPPVPCYMTSDYDCDFPPFEPFSNQEKTRFSKPFVQSIEVQPDGSFKQPSQAEQVLN</sequence>
<accession>A0AA39RPC5</accession>
<comment type="caution">
    <text evidence="1">The sequence shown here is derived from an EMBL/GenBank/DDBJ whole genome shotgun (WGS) entry which is preliminary data.</text>
</comment>
<proteinExistence type="predicted"/>
<reference evidence="1" key="2">
    <citation type="submission" date="2023-06" db="EMBL/GenBank/DDBJ databases">
        <authorList>
            <person name="Swenson N.G."/>
            <person name="Wegrzyn J.L."/>
            <person name="Mcevoy S.L."/>
        </authorList>
    </citation>
    <scope>NUCLEOTIDE SEQUENCE</scope>
    <source>
        <strain evidence="1">NS2018</strain>
        <tissue evidence="1">Leaf</tissue>
    </source>
</reference>
<keyword evidence="2" id="KW-1185">Reference proteome</keyword>
<evidence type="ECO:0000313" key="2">
    <source>
        <dbReference type="Proteomes" id="UP001168877"/>
    </source>
</evidence>
<dbReference type="PANTHER" id="PTHR48435:SF1">
    <property type="entry name" value="POLYPROTEIN"/>
    <property type="match status" value="1"/>
</dbReference>
<dbReference type="AlphaFoldDB" id="A0AA39RPC5"/>
<dbReference type="PANTHER" id="PTHR48435">
    <property type="entry name" value="POLYPROTEIN"/>
    <property type="match status" value="1"/>
</dbReference>
<dbReference type="Proteomes" id="UP001168877">
    <property type="component" value="Unassembled WGS sequence"/>
</dbReference>
<name>A0AA39RPC5_ACESA</name>
<gene>
    <name evidence="1" type="ORF">LWI29_004993</name>
</gene>
<dbReference type="InterPro" id="IPR053098">
    <property type="entry name" value="Petuviruses_polyprotein"/>
</dbReference>
<dbReference type="EMBL" id="JAUESC010000385">
    <property type="protein sequence ID" value="KAK0578093.1"/>
    <property type="molecule type" value="Genomic_DNA"/>
</dbReference>